<comment type="caution">
    <text evidence="6">The sequence shown here is derived from an EMBL/GenBank/DDBJ whole genome shotgun (WGS) entry which is preliminary data.</text>
</comment>
<dbReference type="InterPro" id="IPR012349">
    <property type="entry name" value="Split_barrel_FMN-bd"/>
</dbReference>
<dbReference type="GO" id="GO:0004497">
    <property type="term" value="F:monooxygenase activity"/>
    <property type="evidence" value="ECO:0007669"/>
    <property type="project" value="UniProtKB-KW"/>
</dbReference>
<dbReference type="AlphaFoldDB" id="A0A2P6NYS5"/>
<dbReference type="STRING" id="1890364.A0A2P6NYS5"/>
<dbReference type="InParanoid" id="A0A2P6NYS5"/>
<dbReference type="SUPFAM" id="SSF50475">
    <property type="entry name" value="FMN-binding split barrel"/>
    <property type="match status" value="1"/>
</dbReference>
<dbReference type="Proteomes" id="UP000241769">
    <property type="component" value="Unassembled WGS sequence"/>
</dbReference>
<evidence type="ECO:0000259" key="5">
    <source>
        <dbReference type="SMART" id="SM00903"/>
    </source>
</evidence>
<evidence type="ECO:0000256" key="3">
    <source>
        <dbReference type="ARBA" id="ARBA00022643"/>
    </source>
</evidence>
<protein>
    <submittedName>
        <fullName evidence="6">Nitrilotriacetate monooxygenase component B</fullName>
    </submittedName>
</protein>
<dbReference type="Gene3D" id="2.30.110.10">
    <property type="entry name" value="Electron Transport, Fmn-binding Protein, Chain A"/>
    <property type="match status" value="1"/>
</dbReference>
<dbReference type="EMBL" id="MDYQ01000005">
    <property type="protein sequence ID" value="PRP89113.1"/>
    <property type="molecule type" value="Genomic_DNA"/>
</dbReference>
<accession>A0A2P6NYS5</accession>
<dbReference type="InterPro" id="IPR002563">
    <property type="entry name" value="Flavin_Rdtase-like_dom"/>
</dbReference>
<evidence type="ECO:0000256" key="2">
    <source>
        <dbReference type="ARBA" id="ARBA00022630"/>
    </source>
</evidence>
<keyword evidence="3" id="KW-0288">FMN</keyword>
<dbReference type="PANTHER" id="PTHR33798">
    <property type="entry name" value="FLAVOPROTEIN OXYGENASE"/>
    <property type="match status" value="1"/>
</dbReference>
<dbReference type="SMART" id="SM00903">
    <property type="entry name" value="Flavin_Reduct"/>
    <property type="match status" value="1"/>
</dbReference>
<dbReference type="PANTHER" id="PTHR33798:SF5">
    <property type="entry name" value="FLAVIN REDUCTASE LIKE DOMAIN-CONTAINING PROTEIN"/>
    <property type="match status" value="1"/>
</dbReference>
<evidence type="ECO:0000313" key="7">
    <source>
        <dbReference type="Proteomes" id="UP000241769"/>
    </source>
</evidence>
<organism evidence="6 7">
    <name type="scientific">Planoprotostelium fungivorum</name>
    <dbReference type="NCBI Taxonomy" id="1890364"/>
    <lineage>
        <taxon>Eukaryota</taxon>
        <taxon>Amoebozoa</taxon>
        <taxon>Evosea</taxon>
        <taxon>Variosea</taxon>
        <taxon>Cavosteliida</taxon>
        <taxon>Cavosteliaceae</taxon>
        <taxon>Planoprotostelium</taxon>
    </lineage>
</organism>
<name>A0A2P6NYS5_9EUKA</name>
<keyword evidence="6" id="KW-0560">Oxidoreductase</keyword>
<keyword evidence="2" id="KW-0285">Flavoprotein</keyword>
<keyword evidence="7" id="KW-1185">Reference proteome</keyword>
<feature type="domain" description="Flavin reductase like" evidence="5">
    <location>
        <begin position="35"/>
        <end position="200"/>
    </location>
</feature>
<sequence length="229" mass="25292">MDPNDAKQDFDSFILQSLQALIDNSANSVYAFMTSAIAPRPIALVSTRNNPEWTADKTESINLAPFSYFNAVSSEPACIMLSFVNKDMKRSNSEAEKKDTIRNIEHYREFVVHGVTEANWEKVNQTSGDFPYGVSELAQVGWTVTPSQIISTPRITEATLAMECTLYKTLNIGEGTTGVTIEAIHAAEDVLDEKGRVDVEKYKPVGRLGGPQYATVGKVLKAIRPKIQK</sequence>
<reference evidence="6 7" key="1">
    <citation type="journal article" date="2018" name="Genome Biol. Evol.">
        <title>Multiple Roots of Fruiting Body Formation in Amoebozoa.</title>
        <authorList>
            <person name="Hillmann F."/>
            <person name="Forbes G."/>
            <person name="Novohradska S."/>
            <person name="Ferling I."/>
            <person name="Riege K."/>
            <person name="Groth M."/>
            <person name="Westermann M."/>
            <person name="Marz M."/>
            <person name="Spaller T."/>
            <person name="Winckler T."/>
            <person name="Schaap P."/>
            <person name="Glockner G."/>
        </authorList>
    </citation>
    <scope>NUCLEOTIDE SEQUENCE [LARGE SCALE GENOMIC DNA]</scope>
    <source>
        <strain evidence="6 7">Jena</strain>
    </source>
</reference>
<dbReference type="Pfam" id="PF01613">
    <property type="entry name" value="Flavin_Reduct"/>
    <property type="match status" value="1"/>
</dbReference>
<dbReference type="GO" id="GO:0010181">
    <property type="term" value="F:FMN binding"/>
    <property type="evidence" value="ECO:0007669"/>
    <property type="project" value="InterPro"/>
</dbReference>
<keyword evidence="6" id="KW-0503">Monooxygenase</keyword>
<comment type="cofactor">
    <cofactor evidence="1">
        <name>FMN</name>
        <dbReference type="ChEBI" id="CHEBI:58210"/>
    </cofactor>
</comment>
<gene>
    <name evidence="6" type="ORF">PROFUN_01833</name>
</gene>
<evidence type="ECO:0000256" key="1">
    <source>
        <dbReference type="ARBA" id="ARBA00001917"/>
    </source>
</evidence>
<proteinExistence type="inferred from homology"/>
<dbReference type="OrthoDB" id="10250990at2759"/>
<evidence type="ECO:0000313" key="6">
    <source>
        <dbReference type="EMBL" id="PRP89113.1"/>
    </source>
</evidence>
<evidence type="ECO:0000256" key="4">
    <source>
        <dbReference type="ARBA" id="ARBA00038054"/>
    </source>
</evidence>
<comment type="similarity">
    <text evidence="4">Belongs to the flavoredoxin family.</text>
</comment>